<dbReference type="EC" id="5.6.2.3" evidence="6"/>
<dbReference type="WBParaSite" id="PEQ_0000315401-mRNA-1">
    <property type="protein sequence ID" value="PEQ_0000315401-mRNA-1"/>
    <property type="gene ID" value="PEQ_0000315401"/>
</dbReference>
<dbReference type="Proteomes" id="UP000887564">
    <property type="component" value="Unplaced"/>
</dbReference>
<evidence type="ECO:0000256" key="4">
    <source>
        <dbReference type="ARBA" id="ARBA00023125"/>
    </source>
</evidence>
<evidence type="ECO:0000313" key="11">
    <source>
        <dbReference type="WBParaSite" id="PEQ_0000315401-mRNA-1"/>
    </source>
</evidence>
<evidence type="ECO:0000259" key="9">
    <source>
        <dbReference type="Pfam" id="PF06777"/>
    </source>
</evidence>
<evidence type="ECO:0000256" key="5">
    <source>
        <dbReference type="ARBA" id="ARBA00023204"/>
    </source>
</evidence>
<comment type="catalytic activity">
    <reaction evidence="7">
        <text>ATP + H2O = ADP + phosphate + H(+)</text>
        <dbReference type="Rhea" id="RHEA:13065"/>
        <dbReference type="ChEBI" id="CHEBI:15377"/>
        <dbReference type="ChEBI" id="CHEBI:15378"/>
        <dbReference type="ChEBI" id="CHEBI:30616"/>
        <dbReference type="ChEBI" id="CHEBI:43474"/>
        <dbReference type="ChEBI" id="CHEBI:456216"/>
        <dbReference type="EC" id="5.6.2.3"/>
    </reaction>
</comment>
<feature type="coiled-coil region" evidence="8">
    <location>
        <begin position="29"/>
        <end position="56"/>
    </location>
</feature>
<evidence type="ECO:0000256" key="8">
    <source>
        <dbReference type="SAM" id="Coils"/>
    </source>
</evidence>
<dbReference type="AlphaFoldDB" id="A0A914R9K5"/>
<keyword evidence="2" id="KW-0004">4Fe-4S</keyword>
<evidence type="ECO:0000256" key="1">
    <source>
        <dbReference type="ARBA" id="ARBA00001966"/>
    </source>
</evidence>
<evidence type="ECO:0000256" key="6">
    <source>
        <dbReference type="ARBA" id="ARBA00044969"/>
    </source>
</evidence>
<comment type="cofactor">
    <cofactor evidence="1">
        <name>[4Fe-4S] cluster</name>
        <dbReference type="ChEBI" id="CHEBI:49883"/>
    </cofactor>
</comment>
<dbReference type="Pfam" id="PF06777">
    <property type="entry name" value="HBB"/>
    <property type="match status" value="1"/>
</dbReference>
<reference evidence="11" key="1">
    <citation type="submission" date="2022-11" db="UniProtKB">
        <authorList>
            <consortium name="WormBaseParasite"/>
        </authorList>
    </citation>
    <scope>IDENTIFICATION</scope>
</reference>
<protein>
    <recommendedName>
        <fullName evidence="6">DNA 5'-3' helicase</fullName>
        <ecNumber evidence="6">5.6.2.3</ecNumber>
    </recommendedName>
</protein>
<keyword evidence="2" id="KW-0411">Iron-sulfur</keyword>
<keyword evidence="5" id="KW-0234">DNA repair</keyword>
<sequence>MCPNERFSLRLLGYRIDNVKEILVGIDKKKLKEENSERLQNEYERLVEGLRQVEQDRANDETLANPGKEHMYLILQSLSILCEIR</sequence>
<dbReference type="InterPro" id="IPR010643">
    <property type="entry name" value="HBB"/>
</dbReference>
<keyword evidence="8" id="KW-0175">Coiled coil</keyword>
<feature type="domain" description="Helical and beta-bridge" evidence="9">
    <location>
        <begin position="29"/>
        <end position="66"/>
    </location>
</feature>
<evidence type="ECO:0000256" key="7">
    <source>
        <dbReference type="ARBA" id="ARBA00048954"/>
    </source>
</evidence>
<keyword evidence="10" id="KW-1185">Reference proteome</keyword>
<keyword evidence="3" id="KW-0227">DNA damage</keyword>
<organism evidence="10 11">
    <name type="scientific">Parascaris equorum</name>
    <name type="common">Equine roundworm</name>
    <dbReference type="NCBI Taxonomy" id="6256"/>
    <lineage>
        <taxon>Eukaryota</taxon>
        <taxon>Metazoa</taxon>
        <taxon>Ecdysozoa</taxon>
        <taxon>Nematoda</taxon>
        <taxon>Chromadorea</taxon>
        <taxon>Rhabditida</taxon>
        <taxon>Spirurina</taxon>
        <taxon>Ascaridomorpha</taxon>
        <taxon>Ascaridoidea</taxon>
        <taxon>Ascarididae</taxon>
        <taxon>Parascaris</taxon>
    </lineage>
</organism>
<keyword evidence="2" id="KW-0479">Metal-binding</keyword>
<keyword evidence="4" id="KW-0238">DNA-binding</keyword>
<accession>A0A914R9K5</accession>
<name>A0A914R9K5_PAREQ</name>
<evidence type="ECO:0000256" key="2">
    <source>
        <dbReference type="ARBA" id="ARBA00022485"/>
    </source>
</evidence>
<keyword evidence="2" id="KW-0408">Iron</keyword>
<evidence type="ECO:0000256" key="3">
    <source>
        <dbReference type="ARBA" id="ARBA00022763"/>
    </source>
</evidence>
<evidence type="ECO:0000313" key="10">
    <source>
        <dbReference type="Proteomes" id="UP000887564"/>
    </source>
</evidence>
<proteinExistence type="predicted"/>